<evidence type="ECO:0000313" key="1">
    <source>
        <dbReference type="EMBL" id="KAK5275931.1"/>
    </source>
</evidence>
<name>A0ABR0M123_9PEZI</name>
<organism evidence="1 2">
    <name type="scientific">Cryomyces antarcticus</name>
    <dbReference type="NCBI Taxonomy" id="329879"/>
    <lineage>
        <taxon>Eukaryota</taxon>
        <taxon>Fungi</taxon>
        <taxon>Dikarya</taxon>
        <taxon>Ascomycota</taxon>
        <taxon>Pezizomycotina</taxon>
        <taxon>Dothideomycetes</taxon>
        <taxon>Dothideomycetes incertae sedis</taxon>
        <taxon>Cryomyces</taxon>
    </lineage>
</organism>
<keyword evidence="2" id="KW-1185">Reference proteome</keyword>
<sequence>MSQANKINMRDLPKTELKNSMERIHGVLPKRQITDNMLRNRDLYKTYMKSPINPLSLYQCFDGVGQLSSAPVADPTSDQAVAASK</sequence>
<accession>A0ABR0M123</accession>
<proteinExistence type="predicted"/>
<dbReference type="Proteomes" id="UP001357485">
    <property type="component" value="Unassembled WGS sequence"/>
</dbReference>
<gene>
    <name evidence="1" type="primary">HIR3_5</name>
    <name evidence="1" type="ORF">LTR16_011970</name>
</gene>
<protein>
    <submittedName>
        <fullName evidence="1">Histone transcription regulator 3</fullName>
    </submittedName>
</protein>
<dbReference type="EMBL" id="JAVRRA010003924">
    <property type="protein sequence ID" value="KAK5275931.1"/>
    <property type="molecule type" value="Genomic_DNA"/>
</dbReference>
<evidence type="ECO:0000313" key="2">
    <source>
        <dbReference type="Proteomes" id="UP001357485"/>
    </source>
</evidence>
<comment type="caution">
    <text evidence="1">The sequence shown here is derived from an EMBL/GenBank/DDBJ whole genome shotgun (WGS) entry which is preliminary data.</text>
</comment>
<reference evidence="1 2" key="1">
    <citation type="submission" date="2023-08" db="EMBL/GenBank/DDBJ databases">
        <title>Black Yeasts Isolated from many extreme environments.</title>
        <authorList>
            <person name="Coleine C."/>
            <person name="Stajich J.E."/>
            <person name="Selbmann L."/>
        </authorList>
    </citation>
    <scope>NUCLEOTIDE SEQUENCE [LARGE SCALE GENOMIC DNA]</scope>
    <source>
        <strain evidence="1 2">CCFEE 536</strain>
    </source>
</reference>
<feature type="non-terminal residue" evidence="1">
    <location>
        <position position="85"/>
    </location>
</feature>